<evidence type="ECO:0000256" key="1">
    <source>
        <dbReference type="ARBA" id="ARBA00004651"/>
    </source>
</evidence>
<keyword evidence="11" id="KW-1185">Reference proteome</keyword>
<dbReference type="Pfam" id="PF07690">
    <property type="entry name" value="MFS_1"/>
    <property type="match status" value="1"/>
</dbReference>
<feature type="transmembrane region" description="Helical" evidence="8">
    <location>
        <begin position="476"/>
        <end position="498"/>
    </location>
</feature>
<dbReference type="PANTHER" id="PTHR42718:SF47">
    <property type="entry name" value="METHYL VIOLOGEN RESISTANCE PROTEIN SMVA"/>
    <property type="match status" value="1"/>
</dbReference>
<feature type="transmembrane region" description="Helical" evidence="8">
    <location>
        <begin position="200"/>
        <end position="219"/>
    </location>
</feature>
<feature type="transmembrane region" description="Helical" evidence="8">
    <location>
        <begin position="231"/>
        <end position="248"/>
    </location>
</feature>
<feature type="transmembrane region" description="Helical" evidence="8">
    <location>
        <begin position="269"/>
        <end position="294"/>
    </location>
</feature>
<feature type="transmembrane region" description="Helical" evidence="8">
    <location>
        <begin position="306"/>
        <end position="327"/>
    </location>
</feature>
<dbReference type="InterPro" id="IPR011701">
    <property type="entry name" value="MFS"/>
</dbReference>
<comment type="subcellular location">
    <subcellularLocation>
        <location evidence="1">Cell membrane</location>
        <topology evidence="1">Multi-pass membrane protein</topology>
    </subcellularLocation>
</comment>
<dbReference type="InterPro" id="IPR036259">
    <property type="entry name" value="MFS_trans_sf"/>
</dbReference>
<dbReference type="SUPFAM" id="SSF103473">
    <property type="entry name" value="MFS general substrate transporter"/>
    <property type="match status" value="1"/>
</dbReference>
<reference evidence="10 11" key="1">
    <citation type="submission" date="2024-06" db="EMBL/GenBank/DDBJ databases">
        <title>The Natural Products Discovery Center: Release of the First 8490 Sequenced Strains for Exploring Actinobacteria Biosynthetic Diversity.</title>
        <authorList>
            <person name="Kalkreuter E."/>
            <person name="Kautsar S.A."/>
            <person name="Yang D."/>
            <person name="Bader C.D."/>
            <person name="Teijaro C.N."/>
            <person name="Fluegel L."/>
            <person name="Davis C.M."/>
            <person name="Simpson J.R."/>
            <person name="Lauterbach L."/>
            <person name="Steele A.D."/>
            <person name="Gui C."/>
            <person name="Meng S."/>
            <person name="Li G."/>
            <person name="Viehrig K."/>
            <person name="Ye F."/>
            <person name="Su P."/>
            <person name="Kiefer A.F."/>
            <person name="Nichols A."/>
            <person name="Cepeda A.J."/>
            <person name="Yan W."/>
            <person name="Fan B."/>
            <person name="Jiang Y."/>
            <person name="Adhikari A."/>
            <person name="Zheng C.-J."/>
            <person name="Schuster L."/>
            <person name="Cowan T.M."/>
            <person name="Smanski M.J."/>
            <person name="Chevrette M.G."/>
            <person name="De Carvalho L.P.S."/>
            <person name="Shen B."/>
        </authorList>
    </citation>
    <scope>NUCLEOTIDE SEQUENCE [LARGE SCALE GENOMIC DNA]</scope>
    <source>
        <strain evidence="10 11">NPDC050100</strain>
    </source>
</reference>
<dbReference type="PANTHER" id="PTHR42718">
    <property type="entry name" value="MAJOR FACILITATOR SUPERFAMILY MULTIDRUG TRANSPORTER MFSC"/>
    <property type="match status" value="1"/>
</dbReference>
<feature type="transmembrane region" description="Helical" evidence="8">
    <location>
        <begin position="138"/>
        <end position="160"/>
    </location>
</feature>
<keyword evidence="2" id="KW-0813">Transport</keyword>
<feature type="compositionally biased region" description="Basic and acidic residues" evidence="7">
    <location>
        <begin position="506"/>
        <end position="517"/>
    </location>
</feature>
<evidence type="ECO:0000313" key="10">
    <source>
        <dbReference type="EMBL" id="MEV0972589.1"/>
    </source>
</evidence>
<feature type="transmembrane region" description="Helical" evidence="8">
    <location>
        <begin position="365"/>
        <end position="389"/>
    </location>
</feature>
<keyword evidence="4 8" id="KW-0812">Transmembrane</keyword>
<sequence>MPHAPKAGWREWAGLAVLTLPTLLVALDINSLFLALPHLSADLGTSGAEQLWITDIYGFMVAGLVVTMGTLGDRIGRRRLLLIGGTAFGLASLLAAYSVSPAMLIGSRAVLGVAGATLMPSTLALIGNMFRDAAQRGTAIAVWATCQFAGAALGPVLGGILLRHFWWGSVFLLAVPIMVILLLAGPLLLPEFRNPDAGRLDPASVALSLLAILPIVYGIKQLAVGGTGLSAVPLSALTVGAVFAVVFTRRQMRLRDPLLDLRLLARRSFRLVLVALALAGVVMAGTGLLVTQYLQSVLGFDPAEAALWFAPMGLAVALGTMLTPVIVRRISPTAAIAGGLALSAAGTGLLALVSEVGGDRQGPVLIVAGIAVLALGTGPLFALGTDIVVGSVPPERAGSAASMSETSNFLGGTLGVAVLGTVGAAVYRHHMSGAVPSRVPAEAAQAARETVAGANGAAAGLPPADAAELLRTAHDAFTGGLVTVGLIGAVLFALLALLMTRLPRRSGHDGDTADAAERSAVGEPDATTGHARGAHRDA</sequence>
<comment type="caution">
    <text evidence="10">The sequence shown here is derived from an EMBL/GenBank/DDBJ whole genome shotgun (WGS) entry which is preliminary data.</text>
</comment>
<feature type="transmembrane region" description="Helical" evidence="8">
    <location>
        <begin position="105"/>
        <end position="126"/>
    </location>
</feature>
<accession>A0ABV3GLS1</accession>
<dbReference type="InterPro" id="IPR020846">
    <property type="entry name" value="MFS_dom"/>
</dbReference>
<feature type="transmembrane region" description="Helical" evidence="8">
    <location>
        <begin position="166"/>
        <end position="188"/>
    </location>
</feature>
<evidence type="ECO:0000256" key="4">
    <source>
        <dbReference type="ARBA" id="ARBA00022692"/>
    </source>
</evidence>
<evidence type="ECO:0000256" key="5">
    <source>
        <dbReference type="ARBA" id="ARBA00022989"/>
    </source>
</evidence>
<gene>
    <name evidence="10" type="ORF">AB0I59_28635</name>
</gene>
<dbReference type="EMBL" id="JBFALK010000017">
    <property type="protein sequence ID" value="MEV0972589.1"/>
    <property type="molecule type" value="Genomic_DNA"/>
</dbReference>
<dbReference type="RefSeq" id="WP_063818835.1">
    <property type="nucleotide sequence ID" value="NZ_JBFALK010000017.1"/>
</dbReference>
<evidence type="ECO:0000256" key="3">
    <source>
        <dbReference type="ARBA" id="ARBA00022475"/>
    </source>
</evidence>
<keyword evidence="5 8" id="KW-1133">Transmembrane helix</keyword>
<feature type="region of interest" description="Disordered" evidence="7">
    <location>
        <begin position="506"/>
        <end position="538"/>
    </location>
</feature>
<name>A0ABV3GLS1_MICGL</name>
<evidence type="ECO:0000256" key="7">
    <source>
        <dbReference type="SAM" id="MobiDB-lite"/>
    </source>
</evidence>
<evidence type="ECO:0000256" key="8">
    <source>
        <dbReference type="SAM" id="Phobius"/>
    </source>
</evidence>
<keyword evidence="3" id="KW-1003">Cell membrane</keyword>
<feature type="transmembrane region" description="Helical" evidence="8">
    <location>
        <begin position="409"/>
        <end position="427"/>
    </location>
</feature>
<evidence type="ECO:0000259" key="9">
    <source>
        <dbReference type="PROSITE" id="PS50850"/>
    </source>
</evidence>
<feature type="transmembrane region" description="Helical" evidence="8">
    <location>
        <begin position="80"/>
        <end position="99"/>
    </location>
</feature>
<feature type="domain" description="Major facilitator superfamily (MFS) profile" evidence="9">
    <location>
        <begin position="14"/>
        <end position="506"/>
    </location>
</feature>
<protein>
    <submittedName>
        <fullName evidence="10">MFS transporter</fullName>
    </submittedName>
</protein>
<feature type="transmembrane region" description="Helical" evidence="8">
    <location>
        <begin position="334"/>
        <end position="353"/>
    </location>
</feature>
<keyword evidence="6 8" id="KW-0472">Membrane</keyword>
<dbReference type="Proteomes" id="UP001551675">
    <property type="component" value="Unassembled WGS sequence"/>
</dbReference>
<dbReference type="CDD" id="cd17321">
    <property type="entry name" value="MFS_MMR_MDR_like"/>
    <property type="match status" value="1"/>
</dbReference>
<organism evidence="10 11">
    <name type="scientific">Microtetraspora glauca</name>
    <dbReference type="NCBI Taxonomy" id="1996"/>
    <lineage>
        <taxon>Bacteria</taxon>
        <taxon>Bacillati</taxon>
        <taxon>Actinomycetota</taxon>
        <taxon>Actinomycetes</taxon>
        <taxon>Streptosporangiales</taxon>
        <taxon>Streptosporangiaceae</taxon>
        <taxon>Microtetraspora</taxon>
    </lineage>
</organism>
<feature type="transmembrane region" description="Helical" evidence="8">
    <location>
        <begin position="12"/>
        <end position="36"/>
    </location>
</feature>
<evidence type="ECO:0000256" key="2">
    <source>
        <dbReference type="ARBA" id="ARBA00022448"/>
    </source>
</evidence>
<evidence type="ECO:0000313" key="11">
    <source>
        <dbReference type="Proteomes" id="UP001551675"/>
    </source>
</evidence>
<dbReference type="Gene3D" id="1.20.1250.20">
    <property type="entry name" value="MFS general substrate transporter like domains"/>
    <property type="match status" value="1"/>
</dbReference>
<feature type="transmembrane region" description="Helical" evidence="8">
    <location>
        <begin position="56"/>
        <end position="73"/>
    </location>
</feature>
<evidence type="ECO:0000256" key="6">
    <source>
        <dbReference type="ARBA" id="ARBA00023136"/>
    </source>
</evidence>
<proteinExistence type="predicted"/>
<dbReference type="PROSITE" id="PS50850">
    <property type="entry name" value="MFS"/>
    <property type="match status" value="1"/>
</dbReference>